<dbReference type="PIRSF" id="PIRSF000505">
    <property type="entry name" value="EPSPS"/>
    <property type="match status" value="1"/>
</dbReference>
<protein>
    <recommendedName>
        <fullName evidence="7">3-phosphoshikimate 1-carboxyvinyltransferase</fullName>
        <ecNumber evidence="7">2.5.1.19</ecNumber>
    </recommendedName>
    <alternativeName>
        <fullName evidence="7">5-enolpyruvylshikimate-3-phosphate synthase</fullName>
        <shortName evidence="7">EPSP synthase</shortName>
        <shortName evidence="7">EPSPS</shortName>
    </alternativeName>
</protein>
<feature type="binding site" evidence="7">
    <location>
        <position position="20"/>
    </location>
    <ligand>
        <name>3-phosphoshikimate</name>
        <dbReference type="ChEBI" id="CHEBI:145989"/>
    </ligand>
</feature>
<feature type="binding site" evidence="7">
    <location>
        <position position="398"/>
    </location>
    <ligand>
        <name>phosphoenolpyruvate</name>
        <dbReference type="ChEBI" id="CHEBI:58702"/>
    </ligand>
</feature>
<evidence type="ECO:0000256" key="1">
    <source>
        <dbReference type="ARBA" id="ARBA00004811"/>
    </source>
</evidence>
<evidence type="ECO:0000256" key="5">
    <source>
        <dbReference type="ARBA" id="ARBA00023141"/>
    </source>
</evidence>
<feature type="binding site" evidence="7">
    <location>
        <position position="169"/>
    </location>
    <ligand>
        <name>phosphoenolpyruvate</name>
        <dbReference type="ChEBI" id="CHEBI:58702"/>
    </ligand>
</feature>
<feature type="binding site" evidence="7">
    <location>
        <position position="169"/>
    </location>
    <ligand>
        <name>3-phosphoshikimate</name>
        <dbReference type="ChEBI" id="CHEBI:145989"/>
    </ligand>
</feature>
<dbReference type="PANTHER" id="PTHR21090">
    <property type="entry name" value="AROM/DEHYDROQUINATE SYNTHASE"/>
    <property type="match status" value="1"/>
</dbReference>
<evidence type="ECO:0000256" key="2">
    <source>
        <dbReference type="ARBA" id="ARBA00009948"/>
    </source>
</evidence>
<feature type="binding site" evidence="7">
    <location>
        <position position="20"/>
    </location>
    <ligand>
        <name>phosphoenolpyruvate</name>
        <dbReference type="ChEBI" id="CHEBI:58702"/>
    </ligand>
</feature>
<evidence type="ECO:0000313" key="10">
    <source>
        <dbReference type="Proteomes" id="UP001059480"/>
    </source>
</evidence>
<dbReference type="EC" id="2.5.1.19" evidence="7"/>
<comment type="caution">
    <text evidence="7">Lacks conserved residue(s) required for the propagation of feature annotation.</text>
</comment>
<feature type="binding site" evidence="7">
    <location>
        <position position="123"/>
    </location>
    <ligand>
        <name>phosphoenolpyruvate</name>
        <dbReference type="ChEBI" id="CHEBI:58702"/>
    </ligand>
</feature>
<evidence type="ECO:0000256" key="7">
    <source>
        <dbReference type="HAMAP-Rule" id="MF_00210"/>
    </source>
</evidence>
<feature type="binding site" evidence="7">
    <location>
        <position position="167"/>
    </location>
    <ligand>
        <name>3-phosphoshikimate</name>
        <dbReference type="ChEBI" id="CHEBI:145989"/>
    </ligand>
</feature>
<feature type="binding site" evidence="7">
    <location>
        <position position="21"/>
    </location>
    <ligand>
        <name>3-phosphoshikimate</name>
        <dbReference type="ChEBI" id="CHEBI:145989"/>
    </ligand>
</feature>
<reference evidence="9" key="1">
    <citation type="submission" date="2022-07" db="EMBL/GenBank/DDBJ databases">
        <authorList>
            <person name="Jung M.-Y."/>
            <person name="Lee M."/>
        </authorList>
    </citation>
    <scope>NUCLEOTIDE SEQUENCE</scope>
    <source>
        <strain evidence="9">S8</strain>
    </source>
</reference>
<dbReference type="HAMAP" id="MF_00210">
    <property type="entry name" value="EPSP_synth"/>
    <property type="match status" value="1"/>
</dbReference>
<dbReference type="GO" id="GO:0003866">
    <property type="term" value="F:3-phosphoshikimate 1-carboxyvinyltransferase activity"/>
    <property type="evidence" value="ECO:0007669"/>
    <property type="project" value="UniProtKB-EC"/>
</dbReference>
<feature type="binding site" evidence="7">
    <location>
        <position position="168"/>
    </location>
    <ligand>
        <name>3-phosphoshikimate</name>
        <dbReference type="ChEBI" id="CHEBI:145989"/>
    </ligand>
</feature>
<dbReference type="PROSITE" id="PS00885">
    <property type="entry name" value="EPSP_SYNTHASE_2"/>
    <property type="match status" value="1"/>
</dbReference>
<accession>A0ABT1WP65</accession>
<feature type="domain" description="Enolpyruvate transferase" evidence="8">
    <location>
        <begin position="8"/>
        <end position="406"/>
    </location>
</feature>
<keyword evidence="3 7" id="KW-0028">Amino-acid biosynthesis</keyword>
<dbReference type="InterPro" id="IPR013792">
    <property type="entry name" value="RNA3'P_cycl/enolpyr_Trfase_a/b"/>
</dbReference>
<feature type="binding site" evidence="7">
    <location>
        <position position="329"/>
    </location>
    <ligand>
        <name>phosphoenolpyruvate</name>
        <dbReference type="ChEBI" id="CHEBI:58702"/>
    </ligand>
</feature>
<dbReference type="InterPro" id="IPR006264">
    <property type="entry name" value="EPSP_synthase"/>
</dbReference>
<feature type="binding site" evidence="7">
    <location>
        <position position="325"/>
    </location>
    <ligand>
        <name>3-phosphoshikimate</name>
        <dbReference type="ChEBI" id="CHEBI:145989"/>
    </ligand>
</feature>
<keyword evidence="5 7" id="KW-0057">Aromatic amino acid biosynthesis</keyword>
<name>A0ABT1WP65_9LACT</name>
<dbReference type="NCBIfam" id="TIGR01356">
    <property type="entry name" value="aroA"/>
    <property type="match status" value="1"/>
</dbReference>
<sequence>MLKTISPANFSGNVTVPSSKSINHRAIIAASLTSGTSHLSNVSLSDDIRATIGAMEQLGADIKIDGSNLEIQGIPATSFLSHSEEEIVIDCAESGSTLRFLIPILCLFPRKFRLLGRGKLLERPLTPFEPILAANRIGFDFGSEAILIDASQDQLVAGHYHLPGNVSSQFLTGLLFALPLIVGDSKITIDGPLESVGYIDLTLQTLAEFGIEIEHANYQEYRIEGSQSYSAKDCSIEGDYSQAAFFLVANYLGHALTLLGLRENSLQGDRAIIDFLRKLDEAVEGGQPLVIDGSQCPDIIPVFTLAACFAKVAVHIVNVERLRIKECDRLAATVLELNSLGANLVEHEDWIEVHPIDHLIGGVTVSSHNDHRMAMMLAVAGSICQKSISITQAESVSKSFPHFWEVYQEIGGIAQ</sequence>
<proteinExistence type="inferred from homology"/>
<dbReference type="SUPFAM" id="SSF55205">
    <property type="entry name" value="EPT/RTPC-like"/>
    <property type="match status" value="1"/>
</dbReference>
<dbReference type="PANTHER" id="PTHR21090:SF5">
    <property type="entry name" value="PENTAFUNCTIONAL AROM POLYPEPTIDE"/>
    <property type="match status" value="1"/>
</dbReference>
<evidence type="ECO:0000256" key="3">
    <source>
        <dbReference type="ARBA" id="ARBA00022605"/>
    </source>
</evidence>
<dbReference type="InterPro" id="IPR023193">
    <property type="entry name" value="EPSP_synthase_CS"/>
</dbReference>
<dbReference type="EMBL" id="JANHNZ010000005">
    <property type="protein sequence ID" value="MCQ9210152.1"/>
    <property type="molecule type" value="Genomic_DNA"/>
</dbReference>
<dbReference type="Proteomes" id="UP001059480">
    <property type="component" value="Unassembled WGS sequence"/>
</dbReference>
<feature type="binding site" evidence="7">
    <location>
        <position position="372"/>
    </location>
    <ligand>
        <name>phosphoenolpyruvate</name>
        <dbReference type="ChEBI" id="CHEBI:58702"/>
    </ligand>
</feature>
<feature type="active site" description="Proton acceptor" evidence="7">
    <location>
        <position position="298"/>
    </location>
</feature>
<gene>
    <name evidence="7 9" type="primary">aroA</name>
    <name evidence="9" type="ORF">NPA36_06265</name>
</gene>
<organism evidence="9 10">
    <name type="scientific">Granulicatella seriolae</name>
    <dbReference type="NCBI Taxonomy" id="2967226"/>
    <lineage>
        <taxon>Bacteria</taxon>
        <taxon>Bacillati</taxon>
        <taxon>Bacillota</taxon>
        <taxon>Bacilli</taxon>
        <taxon>Lactobacillales</taxon>
        <taxon>Carnobacteriaceae</taxon>
        <taxon>Granulicatella</taxon>
    </lineage>
</organism>
<comment type="subunit">
    <text evidence="7">Monomer.</text>
</comment>
<evidence type="ECO:0000256" key="6">
    <source>
        <dbReference type="ARBA" id="ARBA00044633"/>
    </source>
</evidence>
<comment type="pathway">
    <text evidence="1 7">Metabolic intermediate biosynthesis; chorismate biosynthesis; chorismate from D-erythrose 4-phosphate and phosphoenolpyruvate: step 6/7.</text>
</comment>
<feature type="binding site" evidence="7">
    <location>
        <position position="298"/>
    </location>
    <ligand>
        <name>3-phosphoshikimate</name>
        <dbReference type="ChEBI" id="CHEBI:145989"/>
    </ligand>
</feature>
<feature type="binding site" evidence="7">
    <location>
        <position position="195"/>
    </location>
    <ligand>
        <name>3-phosphoshikimate</name>
        <dbReference type="ChEBI" id="CHEBI:145989"/>
    </ligand>
</feature>
<dbReference type="Gene3D" id="3.65.10.10">
    <property type="entry name" value="Enolpyruvate transferase domain"/>
    <property type="match status" value="2"/>
</dbReference>
<feature type="binding site" evidence="7">
    <location>
        <position position="95"/>
    </location>
    <ligand>
        <name>phosphoenolpyruvate</name>
        <dbReference type="ChEBI" id="CHEBI:58702"/>
    </ligand>
</feature>
<reference evidence="9" key="2">
    <citation type="journal article" date="2023" name="Curr. Microbiol.">
        <title>Granulicatella seriolae sp. nov., a Novel Facultative Anaerobe Isolated from Yellowtail Marine Fish.</title>
        <authorList>
            <person name="Lee M."/>
            <person name="Choi Y.J."/>
            <person name="Farooq A."/>
            <person name="Jeong J.B."/>
            <person name="Jung M.Y."/>
        </authorList>
    </citation>
    <scope>NUCLEOTIDE SEQUENCE</scope>
    <source>
        <strain evidence="9">S8</strain>
    </source>
</reference>
<keyword evidence="4 7" id="KW-0808">Transferase</keyword>
<keyword evidence="7" id="KW-0963">Cytoplasm</keyword>
<dbReference type="CDD" id="cd01556">
    <property type="entry name" value="EPSP_synthase"/>
    <property type="match status" value="1"/>
</dbReference>
<keyword evidence="10" id="KW-1185">Reference proteome</keyword>
<dbReference type="InterPro" id="IPR001986">
    <property type="entry name" value="Enolpyruvate_Tfrase_dom"/>
</dbReference>
<dbReference type="InterPro" id="IPR036968">
    <property type="entry name" value="Enolpyruvate_Tfrase_sf"/>
</dbReference>
<dbReference type="Pfam" id="PF00275">
    <property type="entry name" value="EPSP_synthase"/>
    <property type="match status" value="1"/>
</dbReference>
<comment type="function">
    <text evidence="7">Catalyzes the transfer of the enolpyruvyl moiety of phosphoenolpyruvate (PEP) to the 5-hydroxyl of shikimate-3-phosphate (S3P) to produce enolpyruvyl shikimate-3-phosphate and inorganic phosphate.</text>
</comment>
<evidence type="ECO:0000259" key="8">
    <source>
        <dbReference type="Pfam" id="PF00275"/>
    </source>
</evidence>
<reference evidence="9" key="3">
    <citation type="journal article" date="2023" name="Microbiol. Resour. Announc.">
        <title>Draft Genome Sequence of Granulicatella sp. Strain S8, Isolated from a Marine Fish, Seriola quinqueradiata.</title>
        <authorList>
            <person name="Lee M."/>
            <person name="Farooq A."/>
            <person name="Jeong J.B."/>
            <person name="Jung M.Y."/>
        </authorList>
    </citation>
    <scope>NUCLEOTIDE SEQUENCE</scope>
    <source>
        <strain evidence="9">S8</strain>
    </source>
</reference>
<comment type="subcellular location">
    <subcellularLocation>
        <location evidence="7">Cytoplasm</location>
    </subcellularLocation>
</comment>
<comment type="similarity">
    <text evidence="2 7">Belongs to the EPSP synthase family.</text>
</comment>
<comment type="catalytic activity">
    <reaction evidence="6">
        <text>3-phosphoshikimate + phosphoenolpyruvate = 5-O-(1-carboxyvinyl)-3-phosphoshikimate + phosphate</text>
        <dbReference type="Rhea" id="RHEA:21256"/>
        <dbReference type="ChEBI" id="CHEBI:43474"/>
        <dbReference type="ChEBI" id="CHEBI:57701"/>
        <dbReference type="ChEBI" id="CHEBI:58702"/>
        <dbReference type="ChEBI" id="CHEBI:145989"/>
        <dbReference type="EC" id="2.5.1.19"/>
    </reaction>
    <physiologicalReaction direction="left-to-right" evidence="6">
        <dbReference type="Rhea" id="RHEA:21257"/>
    </physiologicalReaction>
</comment>
<comment type="caution">
    <text evidence="9">The sequence shown here is derived from an EMBL/GenBank/DDBJ whole genome shotgun (WGS) entry which is preliminary data.</text>
</comment>
<evidence type="ECO:0000313" key="9">
    <source>
        <dbReference type="EMBL" id="MCQ9210152.1"/>
    </source>
</evidence>
<dbReference type="RefSeq" id="WP_256945268.1">
    <property type="nucleotide sequence ID" value="NZ_JANHNZ010000005.1"/>
</dbReference>
<evidence type="ECO:0000256" key="4">
    <source>
        <dbReference type="ARBA" id="ARBA00022679"/>
    </source>
</evidence>
<feature type="binding site" evidence="7">
    <location>
        <position position="25"/>
    </location>
    <ligand>
        <name>3-phosphoshikimate</name>
        <dbReference type="ChEBI" id="CHEBI:145989"/>
    </ligand>
</feature>